<keyword evidence="5" id="KW-0963">Cytoplasm</keyword>
<evidence type="ECO:0000256" key="2">
    <source>
        <dbReference type="ARBA" id="ARBA00004132"/>
    </source>
</evidence>
<evidence type="ECO:0000256" key="11">
    <source>
        <dbReference type="ARBA" id="ARBA00022737"/>
    </source>
</evidence>
<dbReference type="Gene3D" id="1.20.120.1750">
    <property type="match status" value="1"/>
</dbReference>
<keyword evidence="16" id="KW-0175">Coiled coil</keyword>
<evidence type="ECO:0000256" key="1">
    <source>
        <dbReference type="ARBA" id="ARBA00000900"/>
    </source>
</evidence>
<dbReference type="Proteomes" id="UP000593571">
    <property type="component" value="Unassembled WGS sequence"/>
</dbReference>
<dbReference type="FunFam" id="3.30.40.10:FF:000249">
    <property type="entry name" value="E3 ubiquitin-protein ligase RNF216 isoform X1"/>
    <property type="match status" value="1"/>
</dbReference>
<dbReference type="CDD" id="cd20353">
    <property type="entry name" value="Rcat_RBR_RNF216"/>
    <property type="match status" value="1"/>
</dbReference>
<evidence type="ECO:0000256" key="10">
    <source>
        <dbReference type="ARBA" id="ARBA00022723"/>
    </source>
</evidence>
<gene>
    <name evidence="26" type="ORF">HJG63_016816</name>
</gene>
<feature type="domain" description="RING-type" evidence="25">
    <location>
        <begin position="511"/>
        <end position="728"/>
    </location>
</feature>
<reference evidence="26 27" key="1">
    <citation type="journal article" date="2020" name="Nature">
        <title>Six reference-quality genomes reveal evolution of bat adaptations.</title>
        <authorList>
            <person name="Jebb D."/>
            <person name="Huang Z."/>
            <person name="Pippel M."/>
            <person name="Hughes G.M."/>
            <person name="Lavrichenko K."/>
            <person name="Devanna P."/>
            <person name="Winkler S."/>
            <person name="Jermiin L.S."/>
            <person name="Skirmuntt E.C."/>
            <person name="Katzourakis A."/>
            <person name="Burkitt-Gray L."/>
            <person name="Ray D.A."/>
            <person name="Sullivan K.A.M."/>
            <person name="Roscito J.G."/>
            <person name="Kirilenko B.M."/>
            <person name="Davalos L.M."/>
            <person name="Corthals A.P."/>
            <person name="Power M.L."/>
            <person name="Jones G."/>
            <person name="Ransome R.D."/>
            <person name="Dechmann D.K.N."/>
            <person name="Locatelli A.G."/>
            <person name="Puechmaille S.J."/>
            <person name="Fedrigo O."/>
            <person name="Jarvis E.D."/>
            <person name="Hiller M."/>
            <person name="Vernes S.C."/>
            <person name="Myers E.W."/>
            <person name="Teeling E.C."/>
        </authorList>
    </citation>
    <scope>NUCLEOTIDE SEQUENCE [LARGE SCALE GENOMIC DNA]</scope>
    <source>
        <strain evidence="26">MRouAeg1</strain>
        <tissue evidence="26">Muscle</tissue>
    </source>
</reference>
<dbReference type="Pfam" id="PF26200">
    <property type="entry name" value="Rcat_RNF216"/>
    <property type="match status" value="1"/>
</dbReference>
<evidence type="ECO:0000256" key="23">
    <source>
        <dbReference type="ARBA" id="ARBA00080639"/>
    </source>
</evidence>
<keyword evidence="6" id="KW-1017">Isopeptide bond</keyword>
<keyword evidence="7" id="KW-0597">Phosphoprotein</keyword>
<dbReference type="GO" id="GO:0030136">
    <property type="term" value="C:clathrin-coated vesicle"/>
    <property type="evidence" value="ECO:0007669"/>
    <property type="project" value="UniProtKB-SubCell"/>
</dbReference>
<evidence type="ECO:0000256" key="15">
    <source>
        <dbReference type="ARBA" id="ARBA00022843"/>
    </source>
</evidence>
<comment type="catalytic activity">
    <reaction evidence="1">
        <text>S-ubiquitinyl-[E2 ubiquitin-conjugating enzyme]-L-cysteine + [acceptor protein]-L-lysine = [E2 ubiquitin-conjugating enzyme]-L-cysteine + N(6)-ubiquitinyl-[acceptor protein]-L-lysine.</text>
        <dbReference type="EC" id="2.3.2.27"/>
    </reaction>
</comment>
<dbReference type="InterPro" id="IPR002867">
    <property type="entry name" value="IBR_dom"/>
</dbReference>
<dbReference type="Pfam" id="PF22191">
    <property type="entry name" value="IBR_1"/>
    <property type="match status" value="1"/>
</dbReference>
<accession>A0A7J8FLW9</accession>
<feature type="region of interest" description="Disordered" evidence="24">
    <location>
        <begin position="133"/>
        <end position="154"/>
    </location>
</feature>
<evidence type="ECO:0000256" key="20">
    <source>
        <dbReference type="ARBA" id="ARBA00075675"/>
    </source>
</evidence>
<dbReference type="AlphaFoldDB" id="A0A7J8FLW9"/>
<dbReference type="GO" id="GO:0008270">
    <property type="term" value="F:zinc ion binding"/>
    <property type="evidence" value="ECO:0007669"/>
    <property type="project" value="UniProtKB-KW"/>
</dbReference>
<dbReference type="InterPro" id="IPR047546">
    <property type="entry name" value="Rcat_RBR_RNF216"/>
</dbReference>
<feature type="region of interest" description="Disordered" evidence="24">
    <location>
        <begin position="215"/>
        <end position="240"/>
    </location>
</feature>
<comment type="subcellular location">
    <subcellularLocation>
        <location evidence="2">Cytoplasmic vesicle</location>
        <location evidence="2">Clathrin-coated vesicle</location>
    </subcellularLocation>
</comment>
<keyword evidence="10" id="KW-0479">Metal-binding</keyword>
<evidence type="ECO:0000256" key="3">
    <source>
        <dbReference type="ARBA" id="ARBA00004906"/>
    </source>
</evidence>
<dbReference type="OrthoDB" id="10009520at2759"/>
<evidence type="ECO:0000256" key="5">
    <source>
        <dbReference type="ARBA" id="ARBA00022490"/>
    </source>
</evidence>
<dbReference type="PROSITE" id="PS51873">
    <property type="entry name" value="TRIAD"/>
    <property type="match status" value="1"/>
</dbReference>
<evidence type="ECO:0000256" key="17">
    <source>
        <dbReference type="ARBA" id="ARBA00023329"/>
    </source>
</evidence>
<keyword evidence="12" id="KW-0863">Zinc-finger</keyword>
<evidence type="ECO:0000256" key="21">
    <source>
        <dbReference type="ARBA" id="ARBA00078432"/>
    </source>
</evidence>
<dbReference type="InterPro" id="IPR047545">
    <property type="entry name" value="BRcat_RBR_RNF216"/>
</dbReference>
<keyword evidence="13" id="KW-0833">Ubl conjugation pathway</keyword>
<dbReference type="PANTHER" id="PTHR22770">
    <property type="entry name" value="UBIQUITIN CONJUGATING ENZYME 7 INTERACTING PROTEIN-RELATED"/>
    <property type="match status" value="1"/>
</dbReference>
<feature type="region of interest" description="Disordered" evidence="24">
    <location>
        <begin position="33"/>
        <end position="59"/>
    </location>
</feature>
<sequence length="866" mass="99091">MAEGSNNEEVIHFNGFHCHQGQDWIGLRDGPITISDDSDEEGVPMLVTPAPQQHDEEDLDDDVILTEDDSEDDYGEFLDLGPPGVSEFIKPSGQTEREPKPGPSHNQAANDMVKPRSGPKIIIWGENSFLFPEGSPLRTRNKSSEDSETELLPNLRESTTILDDQTIEDDYWLDHPYFQSLNQQAREITNQVVPQERQPAGELGPLLYQHKRSGLAFPRPEPQKDGIPGPSSPPPAQPLGELEDQQLAIDDEEPGPAFPLPGSQEPNLENLWGQEAAEVDQEVVALLVKETEARFPDVANGYIEEIIHLKNYYDLNVLCNFLLENPDYPKREDRVIINPSSSLLASQDETKLPKVDFFDYSKLAPLDQRCFIQAADLLMADFKMLSSQDIKWALHELKGHYAITRKAFSDAIKKWQELSPETSGKRKKRKEMNQYSYIDFKFEQGDIKIEKRMFFLENKRRHCRSYDRHALLPAVQQEQEFYEQKIKEMAEHEDFLLALQMNEEQYQKDGQLIECRCCYGEFPFEELTQCADAHLFCKECLIRYAQEAVFGSGKAELSCMEGSCTCSFPTSELEKVLPQTILYRYYERKAEEEVAAAYADELVRCPSCSFPALLDSDVKRFSCPNPRCRKETCRKCQGLWKEHNGLTCEELAEKDDIKYRTSIEEKMTAARIRKCHKCGTGLIKSEGCNRMSCRCGAQMCYLCRVSINGYDHFCQHPRSPGAPCQECSRCSLWTDPTEDDEKLIEEIQKEAEEEQKRKNGENTFKRIGPPLEKPPEKVQRVEALPRPVPQNLHPPQMPPYAFVHPPFPLPPVRPVFNNFPLNMGPIPAPYVPPLPNVRVNYDFAPVHLPLEHNLPMHFGPQPRHRF</sequence>
<dbReference type="InterPro" id="IPR051628">
    <property type="entry name" value="LUBAC_E3_Ligases"/>
</dbReference>
<keyword evidence="11" id="KW-0677">Repeat</keyword>
<keyword evidence="17" id="KW-0968">Cytoplasmic vesicle</keyword>
<evidence type="ECO:0000259" key="25">
    <source>
        <dbReference type="PROSITE" id="PS51873"/>
    </source>
</evidence>
<evidence type="ECO:0000256" key="4">
    <source>
        <dbReference type="ARBA" id="ARBA00012483"/>
    </source>
</evidence>
<comment type="pathway">
    <text evidence="3">Protein modification; protein ubiquitination.</text>
</comment>
<dbReference type="InterPro" id="IPR058758">
    <property type="entry name" value="UBA_RNF216"/>
</dbReference>
<dbReference type="FunFam" id="1.20.120.1750:FF:000016">
    <property type="entry name" value="E3 ubiquitin-protein ligase RNF216 isoform X1"/>
    <property type="match status" value="1"/>
</dbReference>
<protein>
    <recommendedName>
        <fullName evidence="19">E3 ubiquitin-protein ligase RNF216</fullName>
        <ecNumber evidence="4">2.3.2.27</ecNumber>
    </recommendedName>
    <alternativeName>
        <fullName evidence="23">RING finger protein 216</fullName>
    </alternativeName>
    <alternativeName>
        <fullName evidence="22">RING-type E3 ubiquitin transferase RNF216</fullName>
    </alternativeName>
    <alternativeName>
        <fullName evidence="20">Triad domain-containing protein 3</fullName>
    </alternativeName>
    <alternativeName>
        <fullName evidence="21">Ubiquitin-conjugating enzyme 7-interacting protein 1</fullName>
    </alternativeName>
</protein>
<dbReference type="SMART" id="SM00647">
    <property type="entry name" value="IBR"/>
    <property type="match status" value="2"/>
</dbReference>
<dbReference type="Pfam" id="PF26112">
    <property type="entry name" value="UBA_RNF216"/>
    <property type="match status" value="1"/>
</dbReference>
<evidence type="ECO:0000256" key="13">
    <source>
        <dbReference type="ARBA" id="ARBA00022786"/>
    </source>
</evidence>
<evidence type="ECO:0000256" key="16">
    <source>
        <dbReference type="ARBA" id="ARBA00023054"/>
    </source>
</evidence>
<dbReference type="SUPFAM" id="SSF57850">
    <property type="entry name" value="RING/U-box"/>
    <property type="match status" value="3"/>
</dbReference>
<feature type="region of interest" description="Disordered" evidence="24">
    <location>
        <begin position="72"/>
        <end position="112"/>
    </location>
</feature>
<dbReference type="InterPro" id="IPR044066">
    <property type="entry name" value="TRIAD_supradom"/>
</dbReference>
<dbReference type="CDD" id="cd16630">
    <property type="entry name" value="RING-HC_RBR_RNF216"/>
    <property type="match status" value="1"/>
</dbReference>
<evidence type="ECO:0000256" key="14">
    <source>
        <dbReference type="ARBA" id="ARBA00022833"/>
    </source>
</evidence>
<dbReference type="GO" id="GO:0061630">
    <property type="term" value="F:ubiquitin protein ligase activity"/>
    <property type="evidence" value="ECO:0007669"/>
    <property type="project" value="UniProtKB-EC"/>
</dbReference>
<keyword evidence="15" id="KW-0832">Ubl conjugation</keyword>
<keyword evidence="27" id="KW-1185">Reference proteome</keyword>
<dbReference type="CDD" id="cd20339">
    <property type="entry name" value="BRcat_RBR_RNF216"/>
    <property type="match status" value="1"/>
</dbReference>
<evidence type="ECO:0000256" key="22">
    <source>
        <dbReference type="ARBA" id="ARBA00079763"/>
    </source>
</evidence>
<dbReference type="EMBL" id="JACASE010000007">
    <property type="protein sequence ID" value="KAF6448656.1"/>
    <property type="molecule type" value="Genomic_DNA"/>
</dbReference>
<evidence type="ECO:0000256" key="8">
    <source>
        <dbReference type="ARBA" id="ARBA00022679"/>
    </source>
</evidence>
<feature type="region of interest" description="Disordered" evidence="24">
    <location>
        <begin position="751"/>
        <end position="776"/>
    </location>
</feature>
<evidence type="ECO:0000313" key="26">
    <source>
        <dbReference type="EMBL" id="KAF6448656.1"/>
    </source>
</evidence>
<keyword evidence="14" id="KW-0862">Zinc</keyword>
<dbReference type="Gene3D" id="3.30.40.10">
    <property type="entry name" value="Zinc/RING finger domain, C3HC4 (zinc finger)"/>
    <property type="match status" value="1"/>
</dbReference>
<evidence type="ECO:0000313" key="27">
    <source>
        <dbReference type="Proteomes" id="UP000593571"/>
    </source>
</evidence>
<evidence type="ECO:0000256" key="19">
    <source>
        <dbReference type="ARBA" id="ARBA00067770"/>
    </source>
</evidence>
<evidence type="ECO:0000256" key="24">
    <source>
        <dbReference type="SAM" id="MobiDB-lite"/>
    </source>
</evidence>
<feature type="compositionally biased region" description="Basic and acidic residues" evidence="24">
    <location>
        <begin position="751"/>
        <end position="764"/>
    </location>
</feature>
<evidence type="ECO:0000256" key="12">
    <source>
        <dbReference type="ARBA" id="ARBA00022771"/>
    </source>
</evidence>
<evidence type="ECO:0000256" key="9">
    <source>
        <dbReference type="ARBA" id="ARBA00022703"/>
    </source>
</evidence>
<evidence type="ECO:0000256" key="7">
    <source>
        <dbReference type="ARBA" id="ARBA00022553"/>
    </source>
</evidence>
<dbReference type="InterPro" id="IPR013083">
    <property type="entry name" value="Znf_RING/FYVE/PHD"/>
</dbReference>
<comment type="caution">
    <text evidence="26">The sequence shown here is derived from an EMBL/GenBank/DDBJ whole genome shotgun (WGS) entry which is preliminary data.</text>
</comment>
<name>A0A7J8FLW9_ROUAE</name>
<dbReference type="EC" id="2.3.2.27" evidence="4"/>
<keyword evidence="9" id="KW-0053">Apoptosis</keyword>
<proteinExistence type="predicted"/>
<organism evidence="26 27">
    <name type="scientific">Rousettus aegyptiacus</name>
    <name type="common">Egyptian fruit bat</name>
    <name type="synonym">Pteropus aegyptiacus</name>
    <dbReference type="NCBI Taxonomy" id="9407"/>
    <lineage>
        <taxon>Eukaryota</taxon>
        <taxon>Metazoa</taxon>
        <taxon>Chordata</taxon>
        <taxon>Craniata</taxon>
        <taxon>Vertebrata</taxon>
        <taxon>Euteleostomi</taxon>
        <taxon>Mammalia</taxon>
        <taxon>Eutheria</taxon>
        <taxon>Laurasiatheria</taxon>
        <taxon>Chiroptera</taxon>
        <taxon>Yinpterochiroptera</taxon>
        <taxon>Pteropodoidea</taxon>
        <taxon>Pteropodidae</taxon>
        <taxon>Rousettinae</taxon>
        <taxon>Rousettus</taxon>
    </lineage>
</organism>
<dbReference type="GO" id="GO:0006915">
    <property type="term" value="P:apoptotic process"/>
    <property type="evidence" value="ECO:0007669"/>
    <property type="project" value="UniProtKB-KW"/>
</dbReference>
<dbReference type="PANTHER" id="PTHR22770:SF47">
    <property type="entry name" value="E3 UBIQUITIN-PROTEIN LIGASE RNF216"/>
    <property type="match status" value="1"/>
</dbReference>
<evidence type="ECO:0000256" key="18">
    <source>
        <dbReference type="ARBA" id="ARBA00064098"/>
    </source>
</evidence>
<keyword evidence="8" id="KW-0808">Transferase</keyword>
<dbReference type="Pfam" id="PF26191">
    <property type="entry name" value="RING-HC_RBR_RNF216"/>
    <property type="match status" value="1"/>
</dbReference>
<dbReference type="InterPro" id="IPR047544">
    <property type="entry name" value="RING-HC_RBR_RNF216"/>
</dbReference>
<comment type="subunit">
    <text evidence="18">Interacts with UBE2L3 and to some extent with UBE2L6. Interacts with TRAF3, TLR3, TLR4, TLR5 and TLR9. Isoform 3/ZIN binds RIPK1.</text>
</comment>
<evidence type="ECO:0000256" key="6">
    <source>
        <dbReference type="ARBA" id="ARBA00022499"/>
    </source>
</evidence>